<proteinExistence type="inferred from homology"/>
<dbReference type="InterPro" id="IPR014882">
    <property type="entry name" value="CathepsinC_exc"/>
</dbReference>
<evidence type="ECO:0000313" key="20">
    <source>
        <dbReference type="EMBL" id="NOV33227.1"/>
    </source>
</evidence>
<keyword evidence="17" id="KW-0732">Signal</keyword>
<dbReference type="PROSITE" id="PS00640">
    <property type="entry name" value="THIOL_PROTEASE_ASN"/>
    <property type="match status" value="1"/>
</dbReference>
<protein>
    <recommendedName>
        <fullName evidence="6">Dipeptidyl peptidase 1</fullName>
        <ecNumber evidence="5">3.4.14.1</ecNumber>
    </recommendedName>
    <alternativeName>
        <fullName evidence="13">Cathepsin C</fullName>
    </alternativeName>
    <alternativeName>
        <fullName evidence="12">Cathepsin J</fullName>
    </alternativeName>
    <alternativeName>
        <fullName evidence="15">Dipeptidyl peptidase I</fullName>
    </alternativeName>
    <alternativeName>
        <fullName evidence="14">Dipeptidyl transferase</fullName>
    </alternativeName>
</protein>
<evidence type="ECO:0000256" key="3">
    <source>
        <dbReference type="ARBA" id="ARBA00008455"/>
    </source>
</evidence>
<dbReference type="GO" id="GO:0008239">
    <property type="term" value="F:dipeptidyl-peptidase activity"/>
    <property type="evidence" value="ECO:0007669"/>
    <property type="project" value="UniProtKB-EC"/>
</dbReference>
<evidence type="ECO:0000313" key="19">
    <source>
        <dbReference type="EMBL" id="NIE43790.1"/>
    </source>
</evidence>
<evidence type="ECO:0000256" key="8">
    <source>
        <dbReference type="ARBA" id="ARBA00022801"/>
    </source>
</evidence>
<dbReference type="PROSITE" id="PS00639">
    <property type="entry name" value="THIOL_PROTEASE_HIS"/>
    <property type="match status" value="1"/>
</dbReference>
<evidence type="ECO:0000256" key="2">
    <source>
        <dbReference type="ARBA" id="ARBA00001923"/>
    </source>
</evidence>
<dbReference type="FunFam" id="2.40.128.80:FF:000003">
    <property type="entry name" value="Cathepsin C"/>
    <property type="match status" value="1"/>
</dbReference>
<sequence length="458" mass="51391">MRSSVCLCLLVYGLGLVAADTPANCTYDETRGWWTFTEGPRVGDRSIRCDNWTPGKDATKVRVFLEFPNVATDELGNQGTWTLIYNQGFEVVLNFRRYFAFSNYSESESFCGSTKAGWAHDILGHNWACFEGHRDEEEVRRGKPLQAAPLRREIGDTVDPFNSEEFVVLVNKAQRSWTAKVHEPFRGKTLNQMMSIRGGHRNRNFRNPPPAAVTEEQRKLASTLPEEFDWRNVSGVNYVSPVRNQDSCGSCYAFSSMALLESRLRIATNNRVKRVFSPQDIVSCSPYSQGCSGGFPYLIGGKYAQDFGVVDEACNPYTGVDGPCKTSPNCTRHYVAKYRYCGGYYGASNEEVMRLALVHGGPIAVGFEVYPDFQAYSGGVYQHTTLHRQLGGPFDPFELTNHAVLVVGYGFDHHSQLPYWTVKNSWGPEWGESGFFRIRRGNDECGIESLAVEVEPIP</sequence>
<organism evidence="19">
    <name type="scientific">Rhipicephalus microplus</name>
    <name type="common">Cattle tick</name>
    <name type="synonym">Boophilus microplus</name>
    <dbReference type="NCBI Taxonomy" id="6941"/>
    <lineage>
        <taxon>Eukaryota</taxon>
        <taxon>Metazoa</taxon>
        <taxon>Ecdysozoa</taxon>
        <taxon>Arthropoda</taxon>
        <taxon>Chelicerata</taxon>
        <taxon>Arachnida</taxon>
        <taxon>Acari</taxon>
        <taxon>Parasitiformes</taxon>
        <taxon>Ixodida</taxon>
        <taxon>Ixodoidea</taxon>
        <taxon>Ixodidae</taxon>
        <taxon>Rhipicephalinae</taxon>
        <taxon>Rhipicephalus</taxon>
        <taxon>Boophilus</taxon>
    </lineage>
</organism>
<name>A0A6G5A0V9_RHIMP</name>
<comment type="function">
    <text evidence="16">Thiol protease. Has dipeptidylpeptidase activity. Active against a broad range of dipeptide substrates composed of both polar and hydrophobic amino acids. Proline cannot occupy the P1 position and arginine cannot occupy the P2 position of the substrate. Can act as both an exopeptidase and endopeptidase. Activates serine proteases such as elastase, cathepsin G and granzymes A and B.</text>
</comment>
<evidence type="ECO:0000256" key="10">
    <source>
        <dbReference type="ARBA" id="ARBA00023157"/>
    </source>
</evidence>
<evidence type="ECO:0000256" key="9">
    <source>
        <dbReference type="ARBA" id="ARBA00022807"/>
    </source>
</evidence>
<dbReference type="GO" id="GO:0006508">
    <property type="term" value="P:proteolysis"/>
    <property type="evidence" value="ECO:0007669"/>
    <property type="project" value="UniProtKB-KW"/>
</dbReference>
<feature type="chain" id="PRO_5033538854" description="Dipeptidyl peptidase 1" evidence="17">
    <location>
        <begin position="20"/>
        <end position="458"/>
    </location>
</feature>
<keyword evidence="8" id="KW-0378">Hydrolase</keyword>
<evidence type="ECO:0000256" key="12">
    <source>
        <dbReference type="ARBA" id="ARBA00029762"/>
    </source>
</evidence>
<dbReference type="Pfam" id="PF00112">
    <property type="entry name" value="Peptidase_C1"/>
    <property type="match status" value="1"/>
</dbReference>
<dbReference type="InterPro" id="IPR025660">
    <property type="entry name" value="Pept_his_AS"/>
</dbReference>
<evidence type="ECO:0000256" key="4">
    <source>
        <dbReference type="ARBA" id="ARBA00011610"/>
    </source>
</evidence>
<evidence type="ECO:0000256" key="7">
    <source>
        <dbReference type="ARBA" id="ARBA00022670"/>
    </source>
</evidence>
<dbReference type="Pfam" id="PF08773">
    <property type="entry name" value="CathepsinC_exc"/>
    <property type="match status" value="1"/>
</dbReference>
<dbReference type="InterPro" id="IPR038765">
    <property type="entry name" value="Papain-like_cys_pep_sf"/>
</dbReference>
<evidence type="ECO:0000256" key="5">
    <source>
        <dbReference type="ARBA" id="ARBA00012059"/>
    </source>
</evidence>
<dbReference type="PANTHER" id="PTHR12411">
    <property type="entry name" value="CYSTEINE PROTEASE FAMILY C1-RELATED"/>
    <property type="match status" value="1"/>
</dbReference>
<dbReference type="SMART" id="SM00645">
    <property type="entry name" value="Pept_C1"/>
    <property type="match status" value="1"/>
</dbReference>
<evidence type="ECO:0000259" key="18">
    <source>
        <dbReference type="SMART" id="SM00645"/>
    </source>
</evidence>
<evidence type="ECO:0000256" key="16">
    <source>
        <dbReference type="ARBA" id="ARBA00045556"/>
    </source>
</evidence>
<keyword evidence="9" id="KW-0788">Thiol protease</keyword>
<keyword evidence="11" id="KW-0868">Chloride</keyword>
<dbReference type="VEuPathDB" id="VectorBase:LOC119166691"/>
<dbReference type="AlphaFoldDB" id="A0A6G5A0V9"/>
<dbReference type="PROSITE" id="PS00139">
    <property type="entry name" value="THIOL_PROTEASE_CYS"/>
    <property type="match status" value="1"/>
</dbReference>
<reference evidence="20" key="1">
    <citation type="submission" date="2019-09" db="EMBL/GenBank/DDBJ databases">
        <title>Organ-specific transcriptomic study of the physiology of the cattle tick, Rhipicephalus microplus.</title>
        <authorList>
            <person name="Tirloni L."/>
            <person name="Braz G."/>
            <person name="Gandara A.C.P."/>
            <person name="Sabadin G.A."/>
            <person name="da Silva R.M."/>
            <person name="Guizzo M.G."/>
            <person name="Machado J.A."/>
            <person name="Costa E.P."/>
            <person name="Gomes H.F."/>
            <person name="Moraes J."/>
            <person name="Mota M.B.S."/>
            <person name="Mesquita R.D."/>
            <person name="Alvarenga P.H."/>
            <person name="Alves F."/>
            <person name="Seixas A."/>
            <person name="da Fonseca R.N."/>
            <person name="Fogaca A."/>
            <person name="Logullo C."/>
            <person name="Tanaka A."/>
            <person name="Daffre S."/>
            <person name="Termignoni C."/>
            <person name="Vaz I.S.Jr."/>
            <person name="Oliveira P.L."/>
            <person name="Ribeiro J.M."/>
        </authorList>
    </citation>
    <scope>NUCLEOTIDE SEQUENCE</scope>
    <source>
        <strain evidence="20">Porto Alegre</strain>
    </source>
</reference>
<dbReference type="Gene3D" id="3.90.70.10">
    <property type="entry name" value="Cysteine proteinases"/>
    <property type="match status" value="1"/>
</dbReference>
<evidence type="ECO:0000256" key="1">
    <source>
        <dbReference type="ARBA" id="ARBA00000738"/>
    </source>
</evidence>
<dbReference type="InterPro" id="IPR000668">
    <property type="entry name" value="Peptidase_C1A_C"/>
</dbReference>
<dbReference type="EMBL" id="GIKN01001517">
    <property type="protein sequence ID" value="NIE43790.1"/>
    <property type="molecule type" value="Transcribed_RNA"/>
</dbReference>
<dbReference type="SUPFAM" id="SSF54001">
    <property type="entry name" value="Cysteine proteinases"/>
    <property type="match status" value="1"/>
</dbReference>
<evidence type="ECO:0000256" key="13">
    <source>
        <dbReference type="ARBA" id="ARBA00029779"/>
    </source>
</evidence>
<feature type="signal peptide" evidence="17">
    <location>
        <begin position="1"/>
        <end position="19"/>
    </location>
</feature>
<comment type="similarity">
    <text evidence="3">Belongs to the peptidase C1 family.</text>
</comment>
<keyword evidence="10" id="KW-1015">Disulfide bond</keyword>
<dbReference type="EC" id="3.4.14.1" evidence="5"/>
<keyword evidence="7" id="KW-0645">Protease</keyword>
<reference evidence="19" key="2">
    <citation type="submission" date="2020-03" db="EMBL/GenBank/DDBJ databases">
        <title>A transcriptome and proteome of the tick Rhipicephalus microplus shaped by the genetic composition of its hosts and developmental stage.</title>
        <authorList>
            <person name="Garcia G.R."/>
            <person name="Ribeiro J.M.C."/>
            <person name="Maruyama S.R."/>
            <person name="Gardinasse L.G."/>
            <person name="Nelson K."/>
            <person name="Ferreira B.R."/>
            <person name="Andrade T.G."/>
            <person name="Santos I.K.F.M."/>
        </authorList>
    </citation>
    <scope>NUCLEOTIDE SEQUENCE</scope>
    <source>
        <strain evidence="19">NSGR</strain>
        <tissue evidence="19">Salivary glands</tissue>
    </source>
</reference>
<dbReference type="PRINTS" id="PR00705">
    <property type="entry name" value="PAPAIN"/>
</dbReference>
<dbReference type="InterPro" id="IPR000169">
    <property type="entry name" value="Pept_cys_AS"/>
</dbReference>
<evidence type="ECO:0000256" key="14">
    <source>
        <dbReference type="ARBA" id="ARBA00030778"/>
    </source>
</evidence>
<dbReference type="SUPFAM" id="SSF75001">
    <property type="entry name" value="Dipeptidyl peptidase I (cathepsin C), exclusion domain"/>
    <property type="match status" value="1"/>
</dbReference>
<comment type="cofactor">
    <cofactor evidence="2">
        <name>chloride</name>
        <dbReference type="ChEBI" id="CHEBI:17996"/>
    </cofactor>
</comment>
<dbReference type="OrthoDB" id="3789175at2759"/>
<dbReference type="InterPro" id="IPR013128">
    <property type="entry name" value="Peptidase_C1A"/>
</dbReference>
<evidence type="ECO:0000256" key="11">
    <source>
        <dbReference type="ARBA" id="ARBA00023214"/>
    </source>
</evidence>
<comment type="subunit">
    <text evidence="4">Tetramer of heterotrimers consisting of exclusion domain, heavy- and light chains.</text>
</comment>
<dbReference type="EMBL" id="GHWJ01000490">
    <property type="protein sequence ID" value="NOV33227.1"/>
    <property type="molecule type" value="Transcribed_RNA"/>
</dbReference>
<comment type="catalytic activity">
    <reaction evidence="1">
        <text>Release of an N-terminal dipeptide, Xaa-Yaa-|-Zaa-, except when Xaa is Arg or Lys, or Yaa or Zaa is Pro.</text>
        <dbReference type="EC" id="3.4.14.1"/>
    </reaction>
</comment>
<evidence type="ECO:0000256" key="15">
    <source>
        <dbReference type="ARBA" id="ARBA00032961"/>
    </source>
</evidence>
<dbReference type="InterPro" id="IPR036496">
    <property type="entry name" value="CathepsinC_exc_dom_sf"/>
</dbReference>
<feature type="domain" description="Peptidase C1A papain C-terminal" evidence="18">
    <location>
        <begin position="224"/>
        <end position="455"/>
    </location>
</feature>
<evidence type="ECO:0000256" key="6">
    <source>
        <dbReference type="ARBA" id="ARBA00014709"/>
    </source>
</evidence>
<accession>A0A6G5A0V9</accession>
<dbReference type="GO" id="GO:0008234">
    <property type="term" value="F:cysteine-type peptidase activity"/>
    <property type="evidence" value="ECO:0007669"/>
    <property type="project" value="UniProtKB-KW"/>
</dbReference>
<dbReference type="InterPro" id="IPR025661">
    <property type="entry name" value="Pept_asp_AS"/>
</dbReference>
<dbReference type="Gene3D" id="2.40.128.80">
    <property type="entry name" value="Cathepsin C, exclusion domain"/>
    <property type="match status" value="1"/>
</dbReference>
<evidence type="ECO:0000256" key="17">
    <source>
        <dbReference type="SAM" id="SignalP"/>
    </source>
</evidence>